<keyword evidence="3 6" id="KW-1133">Transmembrane helix</keyword>
<feature type="domain" description="Lipopolysaccharide assembly protein A" evidence="7">
    <location>
        <begin position="22"/>
        <end position="91"/>
    </location>
</feature>
<keyword evidence="4 6" id="KW-0472">Membrane</keyword>
<sequence length="126" mass="14213">MRAINFLIIFLFCAALVLFSLENTDPATIKLVKGVDIQAPLCIELIGAMGLGAVLAWIFGILSWFQRFLESRKTTREIRERENRIQALEKDLEQYKAELQEQQQALSSATEATEAKNTQPKVIAQS</sequence>
<dbReference type="Proteomes" id="UP001050975">
    <property type="component" value="Unassembled WGS sequence"/>
</dbReference>
<dbReference type="EMBL" id="BLAY01000053">
    <property type="protein sequence ID" value="GET38852.1"/>
    <property type="molecule type" value="Genomic_DNA"/>
</dbReference>
<gene>
    <name evidence="8" type="ORF">MiSe_36110</name>
</gene>
<feature type="region of interest" description="Disordered" evidence="5">
    <location>
        <begin position="103"/>
        <end position="126"/>
    </location>
</feature>
<keyword evidence="9" id="KW-1185">Reference proteome</keyword>
<keyword evidence="2 6" id="KW-0812">Transmembrane</keyword>
<evidence type="ECO:0000313" key="9">
    <source>
        <dbReference type="Proteomes" id="UP001050975"/>
    </source>
</evidence>
<name>A0AAV3X7K5_9CYAN</name>
<dbReference type="InterPro" id="IPR010445">
    <property type="entry name" value="LapA_dom"/>
</dbReference>
<evidence type="ECO:0000256" key="4">
    <source>
        <dbReference type="ARBA" id="ARBA00023136"/>
    </source>
</evidence>
<comment type="caution">
    <text evidence="8">The sequence shown here is derived from an EMBL/GenBank/DDBJ whole genome shotgun (WGS) entry which is preliminary data.</text>
</comment>
<evidence type="ECO:0000259" key="7">
    <source>
        <dbReference type="Pfam" id="PF06305"/>
    </source>
</evidence>
<evidence type="ECO:0000256" key="1">
    <source>
        <dbReference type="ARBA" id="ARBA00022475"/>
    </source>
</evidence>
<keyword evidence="1" id="KW-1003">Cell membrane</keyword>
<evidence type="ECO:0000256" key="6">
    <source>
        <dbReference type="SAM" id="Phobius"/>
    </source>
</evidence>
<proteinExistence type="predicted"/>
<evidence type="ECO:0000313" key="8">
    <source>
        <dbReference type="EMBL" id="GET38852.1"/>
    </source>
</evidence>
<dbReference type="RefSeq" id="WP_226583270.1">
    <property type="nucleotide sequence ID" value="NZ_BLAY01000053.1"/>
</dbReference>
<organism evidence="8 9">
    <name type="scientific">Microseira wollei NIES-4236</name>
    <dbReference type="NCBI Taxonomy" id="2530354"/>
    <lineage>
        <taxon>Bacteria</taxon>
        <taxon>Bacillati</taxon>
        <taxon>Cyanobacteriota</taxon>
        <taxon>Cyanophyceae</taxon>
        <taxon>Oscillatoriophycideae</taxon>
        <taxon>Aerosakkonematales</taxon>
        <taxon>Aerosakkonemataceae</taxon>
        <taxon>Microseira</taxon>
    </lineage>
</organism>
<accession>A0AAV3X7K5</accession>
<dbReference type="Pfam" id="PF06305">
    <property type="entry name" value="LapA_dom"/>
    <property type="match status" value="1"/>
</dbReference>
<feature type="transmembrane region" description="Helical" evidence="6">
    <location>
        <begin position="45"/>
        <end position="65"/>
    </location>
</feature>
<dbReference type="AlphaFoldDB" id="A0AAV3X7K5"/>
<evidence type="ECO:0000256" key="5">
    <source>
        <dbReference type="SAM" id="MobiDB-lite"/>
    </source>
</evidence>
<protein>
    <recommendedName>
        <fullName evidence="7">Lipopolysaccharide assembly protein A domain-containing protein</fullName>
    </recommendedName>
</protein>
<evidence type="ECO:0000256" key="2">
    <source>
        <dbReference type="ARBA" id="ARBA00022692"/>
    </source>
</evidence>
<reference evidence="8" key="1">
    <citation type="submission" date="2019-10" db="EMBL/GenBank/DDBJ databases">
        <title>Draft genome sequece of Microseira wollei NIES-4236.</title>
        <authorList>
            <person name="Yamaguchi H."/>
            <person name="Suzuki S."/>
            <person name="Kawachi M."/>
        </authorList>
    </citation>
    <scope>NUCLEOTIDE SEQUENCE</scope>
    <source>
        <strain evidence="8">NIES-4236</strain>
    </source>
</reference>
<evidence type="ECO:0000256" key="3">
    <source>
        <dbReference type="ARBA" id="ARBA00022989"/>
    </source>
</evidence>
<dbReference type="GO" id="GO:0005886">
    <property type="term" value="C:plasma membrane"/>
    <property type="evidence" value="ECO:0007669"/>
    <property type="project" value="InterPro"/>
</dbReference>